<dbReference type="Proteomes" id="UP000002280">
    <property type="component" value="Chromosome 3"/>
</dbReference>
<organism evidence="1 2">
    <name type="scientific">Monodelphis domestica</name>
    <name type="common">Gray short-tailed opossum</name>
    <dbReference type="NCBI Taxonomy" id="13616"/>
    <lineage>
        <taxon>Eukaryota</taxon>
        <taxon>Metazoa</taxon>
        <taxon>Chordata</taxon>
        <taxon>Craniata</taxon>
        <taxon>Vertebrata</taxon>
        <taxon>Euteleostomi</taxon>
        <taxon>Mammalia</taxon>
        <taxon>Metatheria</taxon>
        <taxon>Didelphimorphia</taxon>
        <taxon>Didelphidae</taxon>
        <taxon>Monodelphis</taxon>
    </lineage>
</organism>
<name>A0A5F8GR12_MONDO</name>
<reference evidence="1" key="2">
    <citation type="submission" date="2025-08" db="UniProtKB">
        <authorList>
            <consortium name="Ensembl"/>
        </authorList>
    </citation>
    <scope>IDENTIFICATION</scope>
</reference>
<proteinExistence type="predicted"/>
<dbReference type="Ensembl" id="ENSMODT00000082654.1">
    <property type="protein sequence ID" value="ENSMODP00000050108.1"/>
    <property type="gene ID" value="ENSMODG00000045710.1"/>
</dbReference>
<protein>
    <submittedName>
        <fullName evidence="1">Uncharacterized protein</fullName>
    </submittedName>
</protein>
<dbReference type="Bgee" id="ENSMODG00000045710">
    <property type="expression patterns" value="Expressed in spermatid and 19 other cell types or tissues"/>
</dbReference>
<dbReference type="AlphaFoldDB" id="A0A5F8GR12"/>
<dbReference type="Pfam" id="PF15369">
    <property type="entry name" value="KIAA1328"/>
    <property type="match status" value="1"/>
</dbReference>
<dbReference type="InterPro" id="IPR032736">
    <property type="entry name" value="Hinderin"/>
</dbReference>
<evidence type="ECO:0000313" key="1">
    <source>
        <dbReference type="Ensembl" id="ENSMODP00000050108.1"/>
    </source>
</evidence>
<accession>A0A5F8GR12</accession>
<dbReference type="GeneTree" id="ENSGT00940000164615"/>
<dbReference type="STRING" id="13616.ENSMODP00000050108"/>
<keyword evidence="2" id="KW-1185">Reference proteome</keyword>
<evidence type="ECO:0000313" key="2">
    <source>
        <dbReference type="Proteomes" id="UP000002280"/>
    </source>
</evidence>
<dbReference type="InParanoid" id="A0A5F8GR12"/>
<reference evidence="1" key="3">
    <citation type="submission" date="2025-09" db="UniProtKB">
        <authorList>
            <consortium name="Ensembl"/>
        </authorList>
    </citation>
    <scope>IDENTIFICATION</scope>
</reference>
<reference evidence="1 2" key="1">
    <citation type="journal article" date="2007" name="Nature">
        <title>Genome of the marsupial Monodelphis domestica reveals innovation in non-coding sequences.</title>
        <authorList>
            <person name="Mikkelsen T.S."/>
            <person name="Wakefield M.J."/>
            <person name="Aken B."/>
            <person name="Amemiya C.T."/>
            <person name="Chang J.L."/>
            <person name="Duke S."/>
            <person name="Garber M."/>
            <person name="Gentles A.J."/>
            <person name="Goodstadt L."/>
            <person name="Heger A."/>
            <person name="Jurka J."/>
            <person name="Kamal M."/>
            <person name="Mauceli E."/>
            <person name="Searle S.M."/>
            <person name="Sharpe T."/>
            <person name="Baker M.L."/>
            <person name="Batzer M.A."/>
            <person name="Benos P.V."/>
            <person name="Belov K."/>
            <person name="Clamp M."/>
            <person name="Cook A."/>
            <person name="Cuff J."/>
            <person name="Das R."/>
            <person name="Davidow L."/>
            <person name="Deakin J.E."/>
            <person name="Fazzari M.J."/>
            <person name="Glass J.L."/>
            <person name="Grabherr M."/>
            <person name="Greally J.M."/>
            <person name="Gu W."/>
            <person name="Hore T.A."/>
            <person name="Huttley G.A."/>
            <person name="Kleber M."/>
            <person name="Jirtle R.L."/>
            <person name="Koina E."/>
            <person name="Lee J.T."/>
            <person name="Mahony S."/>
            <person name="Marra M.A."/>
            <person name="Miller R.D."/>
            <person name="Nicholls R.D."/>
            <person name="Oda M."/>
            <person name="Papenfuss A.T."/>
            <person name="Parra Z.E."/>
            <person name="Pollock D.D."/>
            <person name="Ray D.A."/>
            <person name="Schein J.E."/>
            <person name="Speed T.P."/>
            <person name="Thompson K."/>
            <person name="VandeBerg J.L."/>
            <person name="Wade C.M."/>
            <person name="Walker J.A."/>
            <person name="Waters P.D."/>
            <person name="Webber C."/>
            <person name="Weidman J.R."/>
            <person name="Xie X."/>
            <person name="Zody M.C."/>
            <person name="Baldwin J."/>
            <person name="Abdouelleil A."/>
            <person name="Abdulkadir J."/>
            <person name="Abebe A."/>
            <person name="Abera B."/>
            <person name="Abreu J."/>
            <person name="Acer S.C."/>
            <person name="Aftuck L."/>
            <person name="Alexander A."/>
            <person name="An P."/>
            <person name="Anderson E."/>
            <person name="Anderson S."/>
            <person name="Arachi H."/>
            <person name="Azer M."/>
            <person name="Bachantsang P."/>
            <person name="Barry A."/>
            <person name="Bayul T."/>
            <person name="Berlin A."/>
            <person name="Bessette D."/>
            <person name="Bloom T."/>
            <person name="Bloom T."/>
            <person name="Boguslavskiy L."/>
            <person name="Bonnet C."/>
            <person name="Boukhgalter B."/>
            <person name="Bourzgui I."/>
            <person name="Brown A."/>
            <person name="Cahill P."/>
            <person name="Channer S."/>
            <person name="Cheshatsang Y."/>
            <person name="Chuda L."/>
            <person name="Citroen M."/>
            <person name="Collymore A."/>
            <person name="Cooke P."/>
            <person name="Costello M."/>
            <person name="D'Aco K."/>
            <person name="Daza R."/>
            <person name="De Haan G."/>
            <person name="DeGray S."/>
            <person name="DeMaso C."/>
            <person name="Dhargay N."/>
            <person name="Dooley K."/>
            <person name="Dooley E."/>
            <person name="Doricent M."/>
            <person name="Dorje P."/>
            <person name="Dorjee K."/>
            <person name="Dupes A."/>
            <person name="Elong R."/>
            <person name="Falk J."/>
            <person name="Farina A."/>
            <person name="Faro S."/>
            <person name="Ferguson D."/>
            <person name="Fisher S."/>
            <person name="Foley C.D."/>
            <person name="Franke A."/>
            <person name="Friedrich D."/>
            <person name="Gadbois L."/>
            <person name="Gearin G."/>
            <person name="Gearin C.R."/>
            <person name="Giannoukos G."/>
            <person name="Goode T."/>
            <person name="Graham J."/>
            <person name="Grandbois E."/>
            <person name="Grewal S."/>
            <person name="Gyaltsen K."/>
            <person name="Hafez N."/>
            <person name="Hagos B."/>
            <person name="Hall J."/>
            <person name="Henson C."/>
            <person name="Hollinger A."/>
            <person name="Honan T."/>
            <person name="Huard M.D."/>
            <person name="Hughes L."/>
            <person name="Hurhula B."/>
            <person name="Husby M.E."/>
            <person name="Kamat A."/>
            <person name="Kanga B."/>
            <person name="Kashin S."/>
            <person name="Khazanovich D."/>
            <person name="Kisner P."/>
            <person name="Lance K."/>
            <person name="Lara M."/>
            <person name="Lee W."/>
            <person name="Lennon N."/>
            <person name="Letendre F."/>
            <person name="LeVine R."/>
            <person name="Lipovsky A."/>
            <person name="Liu X."/>
            <person name="Liu J."/>
            <person name="Liu S."/>
            <person name="Lokyitsang T."/>
            <person name="Lokyitsang Y."/>
            <person name="Lubonja R."/>
            <person name="Lui A."/>
            <person name="MacDonald P."/>
            <person name="Magnisalis V."/>
            <person name="Maru K."/>
            <person name="Matthews C."/>
            <person name="McCusker W."/>
            <person name="McDonough S."/>
            <person name="Mehta T."/>
            <person name="Meldrim J."/>
            <person name="Meneus L."/>
            <person name="Mihai O."/>
            <person name="Mihalev A."/>
            <person name="Mihova T."/>
            <person name="Mittelman R."/>
            <person name="Mlenga V."/>
            <person name="Montmayeur A."/>
            <person name="Mulrain L."/>
            <person name="Navidi A."/>
            <person name="Naylor J."/>
            <person name="Negash T."/>
            <person name="Nguyen T."/>
            <person name="Nguyen N."/>
            <person name="Nicol R."/>
            <person name="Norbu C."/>
            <person name="Norbu N."/>
            <person name="Novod N."/>
            <person name="O'Neill B."/>
            <person name="Osman S."/>
            <person name="Markiewicz E."/>
            <person name="Oyono O.L."/>
            <person name="Patti C."/>
            <person name="Phunkhang P."/>
            <person name="Pierre F."/>
            <person name="Priest M."/>
            <person name="Raghuraman S."/>
            <person name="Rege F."/>
            <person name="Reyes R."/>
            <person name="Rise C."/>
            <person name="Rogov P."/>
            <person name="Ross K."/>
            <person name="Ryan E."/>
            <person name="Settipalli S."/>
            <person name="Shea T."/>
            <person name="Sherpa N."/>
            <person name="Shi L."/>
            <person name="Shih D."/>
            <person name="Sparrow T."/>
            <person name="Spaulding J."/>
            <person name="Stalker J."/>
            <person name="Stange-Thomann N."/>
            <person name="Stavropoulos S."/>
            <person name="Stone C."/>
            <person name="Strader C."/>
            <person name="Tesfaye S."/>
            <person name="Thomson T."/>
            <person name="Thoulutsang Y."/>
            <person name="Thoulutsang D."/>
            <person name="Topham K."/>
            <person name="Topping I."/>
            <person name="Tsamla T."/>
            <person name="Vassiliev H."/>
            <person name="Vo A."/>
            <person name="Wangchuk T."/>
            <person name="Wangdi T."/>
            <person name="Weiand M."/>
            <person name="Wilkinson J."/>
            <person name="Wilson A."/>
            <person name="Yadav S."/>
            <person name="Young G."/>
            <person name="Yu Q."/>
            <person name="Zembek L."/>
            <person name="Zhong D."/>
            <person name="Zimmer A."/>
            <person name="Zwirko Z."/>
            <person name="Jaffe D.B."/>
            <person name="Alvarez P."/>
            <person name="Brockman W."/>
            <person name="Butler J."/>
            <person name="Chin C."/>
            <person name="Gnerre S."/>
            <person name="MacCallum I."/>
            <person name="Graves J.A."/>
            <person name="Ponting C.P."/>
            <person name="Breen M."/>
            <person name="Samollow P.B."/>
            <person name="Lander E.S."/>
            <person name="Lindblad-Toh K."/>
        </authorList>
    </citation>
    <scope>NUCLEOTIDE SEQUENCE [LARGE SCALE GENOMIC DNA]</scope>
</reference>
<sequence length="155" mass="17160">MKDRGLVWEVLLRASARMPPPSPCIRGSFSGRTVSDEEHAVLHIEGISAARNSRARSKLKFPKPDVKLKASKSTDTSIPMDPFKGAGDSTCKEIVHNGGMKSASLKDLCPEDKRRIANLIKELAREEWIIIRNNLEALMGEDNEVPVKKLKTQVA</sequence>
<dbReference type="PANTHER" id="PTHR28375:SF1">
    <property type="entry name" value="PROTEIN HINDERIN"/>
    <property type="match status" value="1"/>
</dbReference>
<dbReference type="PANTHER" id="PTHR28375">
    <property type="entry name" value="PROTEIN HINDERIN"/>
    <property type="match status" value="1"/>
</dbReference>